<organism evidence="9">
    <name type="scientific">Parasteatoda tepidariorum</name>
    <name type="common">Common house spider</name>
    <name type="synonym">Achaearanea tepidariorum</name>
    <dbReference type="NCBI Taxonomy" id="114398"/>
    <lineage>
        <taxon>Eukaryota</taxon>
        <taxon>Metazoa</taxon>
        <taxon>Ecdysozoa</taxon>
        <taxon>Arthropoda</taxon>
        <taxon>Chelicerata</taxon>
        <taxon>Arachnida</taxon>
        <taxon>Araneae</taxon>
        <taxon>Araneomorphae</taxon>
        <taxon>Entelegynae</taxon>
        <taxon>Araneoidea</taxon>
        <taxon>Theridiidae</taxon>
        <taxon>Parasteatoda</taxon>
    </lineage>
</organism>
<keyword evidence="3 8" id="KW-0812">Transmembrane</keyword>
<keyword evidence="5 8" id="KW-1133">Transmembrane helix</keyword>
<dbReference type="EMBL" id="IAAA01009259">
    <property type="protein sequence ID" value="LAA02139.1"/>
    <property type="molecule type" value="mRNA"/>
</dbReference>
<feature type="transmembrane region" description="Helical" evidence="8">
    <location>
        <begin position="100"/>
        <end position="124"/>
    </location>
</feature>
<dbReference type="PANTHER" id="PTHR12316">
    <property type="entry name" value="NINJURIN-RELATED"/>
    <property type="match status" value="1"/>
</dbReference>
<evidence type="ECO:0000256" key="6">
    <source>
        <dbReference type="ARBA" id="ARBA00023136"/>
    </source>
</evidence>
<keyword evidence="4" id="KW-0130">Cell adhesion</keyword>
<dbReference type="AlphaFoldDB" id="A0A2L2Y1S4"/>
<comment type="similarity">
    <text evidence="2">Belongs to the ninjurin family.</text>
</comment>
<evidence type="ECO:0000256" key="1">
    <source>
        <dbReference type="ARBA" id="ARBA00004141"/>
    </source>
</evidence>
<evidence type="ECO:0000256" key="2">
    <source>
        <dbReference type="ARBA" id="ARBA00008141"/>
    </source>
</evidence>
<feature type="region of interest" description="Disordered" evidence="7">
    <location>
        <begin position="1"/>
        <end position="37"/>
    </location>
</feature>
<proteinExistence type="evidence at transcript level"/>
<evidence type="ECO:0000256" key="3">
    <source>
        <dbReference type="ARBA" id="ARBA00022692"/>
    </source>
</evidence>
<evidence type="ECO:0000256" key="7">
    <source>
        <dbReference type="SAM" id="MobiDB-lite"/>
    </source>
</evidence>
<accession>A0A2L2Y1S4</accession>
<keyword evidence="6 8" id="KW-0472">Membrane</keyword>
<evidence type="ECO:0000256" key="5">
    <source>
        <dbReference type="ARBA" id="ARBA00022989"/>
    </source>
</evidence>
<dbReference type="InterPro" id="IPR007007">
    <property type="entry name" value="Ninjurin"/>
</dbReference>
<evidence type="ECO:0000313" key="9">
    <source>
        <dbReference type="EMBL" id="LAA02139.1"/>
    </source>
</evidence>
<dbReference type="Pfam" id="PF04923">
    <property type="entry name" value="Ninjurin"/>
    <property type="match status" value="1"/>
</dbReference>
<feature type="compositionally biased region" description="Basic and acidic residues" evidence="7">
    <location>
        <begin position="22"/>
        <end position="37"/>
    </location>
</feature>
<dbReference type="GO" id="GO:0042246">
    <property type="term" value="P:tissue regeneration"/>
    <property type="evidence" value="ECO:0007669"/>
    <property type="project" value="InterPro"/>
</dbReference>
<evidence type="ECO:0000256" key="4">
    <source>
        <dbReference type="ARBA" id="ARBA00022889"/>
    </source>
</evidence>
<comment type="subcellular location">
    <subcellularLocation>
        <location evidence="1">Membrane</location>
        <topology evidence="1">Multi-pass membrane protein</topology>
    </subcellularLocation>
</comment>
<dbReference type="GO" id="GO:0007155">
    <property type="term" value="P:cell adhesion"/>
    <property type="evidence" value="ECO:0007669"/>
    <property type="project" value="UniProtKB-KW"/>
</dbReference>
<reference evidence="9" key="1">
    <citation type="journal article" date="2016" name="Mol. Ecol. Resour.">
        <title>Evaluation of the impact of RNA preservation methods of spiders for de novo transcriptome assembly.</title>
        <authorList>
            <person name="Kono N."/>
            <person name="Nakamura H."/>
            <person name="Ito Y."/>
            <person name="Tomita M."/>
            <person name="Arakawa K."/>
        </authorList>
    </citation>
    <scope>NUCLEOTIDE SEQUENCE</scope>
    <source>
        <tissue evidence="9">Whole body</tissue>
    </source>
</reference>
<evidence type="ECO:0000256" key="8">
    <source>
        <dbReference type="SAM" id="Phobius"/>
    </source>
</evidence>
<dbReference type="OrthoDB" id="6114058at2759"/>
<name>A0A2L2Y1S4_PARTP</name>
<sequence length="167" mass="17927">MGVVSPSDAGSGRADHSTGASTDEHCIDGNGTNEHEMETMPIAGEGKSNIPITKLRKPLDNNVYSTKKTVAQGMMDIALLTANASQLKLLLKYNQDKSPIFFIHVSCICISIALQIVVGVMLIVNSRYDINRLSHHSRADLINNLTVIGVFLIAVVNVIASSFSDSS</sequence>
<dbReference type="PANTHER" id="PTHR12316:SF17">
    <property type="entry name" value="NINJURIN C, ISOFORM D"/>
    <property type="match status" value="1"/>
</dbReference>
<protein>
    <submittedName>
        <fullName evidence="9">Ninjurin-1</fullName>
    </submittedName>
</protein>
<feature type="transmembrane region" description="Helical" evidence="8">
    <location>
        <begin position="145"/>
        <end position="164"/>
    </location>
</feature>
<dbReference type="GO" id="GO:0016020">
    <property type="term" value="C:membrane"/>
    <property type="evidence" value="ECO:0007669"/>
    <property type="project" value="UniProtKB-SubCell"/>
</dbReference>